<evidence type="ECO:0000313" key="3">
    <source>
        <dbReference type="Proteomes" id="UP001528672"/>
    </source>
</evidence>
<dbReference type="Proteomes" id="UP001528672">
    <property type="component" value="Unassembled WGS sequence"/>
</dbReference>
<comment type="caution">
    <text evidence="2">The sequence shown here is derived from an EMBL/GenBank/DDBJ whole genome shotgun (WGS) entry which is preliminary data.</text>
</comment>
<proteinExistence type="predicted"/>
<protein>
    <submittedName>
        <fullName evidence="2">SPOR domain-containing protein</fullName>
    </submittedName>
</protein>
<sequence length="218" mass="23602">MRLLLVLLLLANGAYFAWSQGHLAAWGWAPANPSEPQRLAQQIKPEALKVLSAEESHRLTAAAEAAAEASKECLVAGPLDEKQAAALRPVLAQSLDEKAWSLEPVTLPGRWVIYMGRYADVDTLNRKKAELRARRIPFEPVGNPALEPGLSLGSFSSPGAANEELNALSQRGVRTARVQQERADAKGFSLKLPAVDEAIKAKLDPVRDQLAGKTLRPC</sequence>
<keyword evidence="1" id="KW-0732">Signal</keyword>
<evidence type="ECO:0000313" key="2">
    <source>
        <dbReference type="EMBL" id="MDD0816099.1"/>
    </source>
</evidence>
<keyword evidence="3" id="KW-1185">Reference proteome</keyword>
<evidence type="ECO:0000256" key="1">
    <source>
        <dbReference type="SAM" id="SignalP"/>
    </source>
</evidence>
<accession>A0ABT5MHM9</accession>
<organism evidence="2 3">
    <name type="scientific">Curvibacter microcysteis</name>
    <dbReference type="NCBI Taxonomy" id="3026419"/>
    <lineage>
        <taxon>Bacteria</taxon>
        <taxon>Pseudomonadati</taxon>
        <taxon>Pseudomonadota</taxon>
        <taxon>Betaproteobacteria</taxon>
        <taxon>Burkholderiales</taxon>
        <taxon>Comamonadaceae</taxon>
        <taxon>Curvibacter</taxon>
    </lineage>
</organism>
<feature type="chain" id="PRO_5047255813" evidence="1">
    <location>
        <begin position="25"/>
        <end position="218"/>
    </location>
</feature>
<dbReference type="RefSeq" id="WP_273927796.1">
    <property type="nucleotide sequence ID" value="NZ_JAQSIO010000006.1"/>
</dbReference>
<gene>
    <name evidence="2" type="ORF">PSQ39_15785</name>
</gene>
<name>A0ABT5MHM9_9BURK</name>
<feature type="signal peptide" evidence="1">
    <location>
        <begin position="1"/>
        <end position="24"/>
    </location>
</feature>
<dbReference type="EMBL" id="JAQSIO010000006">
    <property type="protein sequence ID" value="MDD0816099.1"/>
    <property type="molecule type" value="Genomic_DNA"/>
</dbReference>
<reference evidence="2 3" key="1">
    <citation type="submission" date="2023-02" db="EMBL/GenBank/DDBJ databases">
        <title>Bacterial whole genome sequence for Curvibacter sp. HBC28.</title>
        <authorList>
            <person name="Le V."/>
            <person name="Ko S.-R."/>
            <person name="Ahn C.-Y."/>
            <person name="Oh H.-M."/>
        </authorList>
    </citation>
    <scope>NUCLEOTIDE SEQUENCE [LARGE SCALE GENOMIC DNA]</scope>
    <source>
        <strain evidence="2 3">HBC28</strain>
    </source>
</reference>